<dbReference type="Gene3D" id="3.40.930.10">
    <property type="entry name" value="Mannitol-specific EII, Chain A"/>
    <property type="match status" value="1"/>
</dbReference>
<dbReference type="SUPFAM" id="SSF52794">
    <property type="entry name" value="PTS system IIB component-like"/>
    <property type="match status" value="1"/>
</dbReference>
<evidence type="ECO:0000313" key="15">
    <source>
        <dbReference type="EMBL" id="MDA7026508.1"/>
    </source>
</evidence>
<dbReference type="InterPro" id="IPR016152">
    <property type="entry name" value="PTrfase/Anion_transptr"/>
</dbReference>
<dbReference type="Gene3D" id="1.10.1790.10">
    <property type="entry name" value="PRD domain"/>
    <property type="match status" value="1"/>
</dbReference>
<dbReference type="Pfam" id="PF00874">
    <property type="entry name" value="PRD"/>
    <property type="match status" value="1"/>
</dbReference>
<evidence type="ECO:0000256" key="4">
    <source>
        <dbReference type="ARBA" id="ARBA00022553"/>
    </source>
</evidence>
<dbReference type="EMBL" id="JAQKAB010000004">
    <property type="protein sequence ID" value="MDA7026508.1"/>
    <property type="molecule type" value="Genomic_DNA"/>
</dbReference>
<evidence type="ECO:0000256" key="2">
    <source>
        <dbReference type="ARBA" id="ARBA00022448"/>
    </source>
</evidence>
<dbReference type="InterPro" id="IPR051351">
    <property type="entry name" value="Ascorbate-PTS_EIIA_comp"/>
</dbReference>
<dbReference type="Pfam" id="PF00359">
    <property type="entry name" value="PTS_EIIA_2"/>
    <property type="match status" value="1"/>
</dbReference>
<evidence type="ECO:0000256" key="7">
    <source>
        <dbReference type="ARBA" id="ARBA00022777"/>
    </source>
</evidence>
<dbReference type="Pfam" id="PF05043">
    <property type="entry name" value="Mga"/>
    <property type="match status" value="1"/>
</dbReference>
<dbReference type="InterPro" id="IPR002178">
    <property type="entry name" value="PTS_EIIA_type-2_dom"/>
</dbReference>
<dbReference type="InterPro" id="IPR036388">
    <property type="entry name" value="WH-like_DNA-bd_sf"/>
</dbReference>
<keyword evidence="8" id="KW-0010">Activator</keyword>
<evidence type="ECO:0000313" key="16">
    <source>
        <dbReference type="Proteomes" id="UP001211894"/>
    </source>
</evidence>
<feature type="domain" description="PTS EIIA type-2" evidence="12">
    <location>
        <begin position="536"/>
        <end position="682"/>
    </location>
</feature>
<dbReference type="InterPro" id="IPR036634">
    <property type="entry name" value="PRD_sf"/>
</dbReference>
<evidence type="ECO:0000256" key="6">
    <source>
        <dbReference type="ARBA" id="ARBA00022683"/>
    </source>
</evidence>
<dbReference type="InterPro" id="IPR011608">
    <property type="entry name" value="PRD"/>
</dbReference>
<dbReference type="CDD" id="cd00211">
    <property type="entry name" value="PTS_IIA_fru"/>
    <property type="match status" value="1"/>
</dbReference>
<comment type="caution">
    <text evidence="15">The sequence shown here is derived from an EMBL/GenBank/DDBJ whole genome shotgun (WGS) entry which is preliminary data.</text>
</comment>
<sequence>MINEKRPARLLQYLVRARKVTMYQLIDYFQLSRRQIFYDLEKINQYLTDHEIPVIDYKRKKQLKMSDEVLEFVSQQAQLEMIGSFVLTEEERIKLIYLFLFVRKESVSNAHLTQLLQVSKNTVIKDVKKANQKLQPFLVTIHYTRESGYHLKGSEFDKRVPVMHVLAACLQKPNGTALLQHMLKMSGVNHRPQEIKMVIEKVAEVYNLQFVEERLNEFIYFLMLYSERTKSGKIVRFHRQEIEHLKQNPLRCSAEKLLNGLGIPKSDSELCYMMIQLLGLSFGKPSACDPLFQLCEKLVFEFESRACITFAERCSVAESLYRHLKPAFFRMKYRIPIHNPLLSKIKKEHRELYTIVQKLIHPLESLVNVPVPEEEIGFLTIHFAAMLEKPSQTRLAKKTAVVICPSGVSASLLLKQQLESLFSEICVVKTLSLHEFKSELFLKYDAVFSAIELDTNEHYYLVSPLMTPAEKSRLVHDVYQHLFGIKSRELLTDDFFHILKKYAKIIDEKGLRESLKEVTILQKMKEIKGEQPVLKDLLTEETIQLAERMDSWEEAIKTAAKPLLEQGAISEEYTEAIINNLKTMGPYMIVGPEIAVPHARPEMGVKKVGMSFLKLNEPVYFLNDKQYPVKLLFCIAATDHTTHLKALSQLTRLLSNRENQDMLKEAESIKSMQHLIELYSSY</sequence>
<evidence type="ECO:0000259" key="13">
    <source>
        <dbReference type="PROSITE" id="PS51099"/>
    </source>
</evidence>
<dbReference type="PROSITE" id="PS51094">
    <property type="entry name" value="PTS_EIIA_TYPE_2"/>
    <property type="match status" value="1"/>
</dbReference>
<evidence type="ECO:0000256" key="9">
    <source>
        <dbReference type="ARBA" id="ARBA00037387"/>
    </source>
</evidence>
<dbReference type="Proteomes" id="UP001211894">
    <property type="component" value="Unassembled WGS sequence"/>
</dbReference>
<feature type="domain" description="PRD" evidence="14">
    <location>
        <begin position="286"/>
        <end position="393"/>
    </location>
</feature>
<keyword evidence="5" id="KW-0808">Transferase</keyword>
<protein>
    <recommendedName>
        <fullName evidence="10">Ascorbate-specific PTS system EIIA component</fullName>
    </recommendedName>
    <alternativeName>
        <fullName evidence="11">Ascorbate-specific phosphotransferase enzyme IIA component</fullName>
    </alternativeName>
</protein>
<dbReference type="PROSITE" id="PS51099">
    <property type="entry name" value="PTS_EIIB_TYPE_2"/>
    <property type="match status" value="1"/>
</dbReference>
<evidence type="ECO:0000256" key="3">
    <source>
        <dbReference type="ARBA" id="ARBA00022490"/>
    </source>
</evidence>
<keyword evidence="2" id="KW-0813">Transport</keyword>
<evidence type="ECO:0000256" key="5">
    <source>
        <dbReference type="ARBA" id="ARBA00022679"/>
    </source>
</evidence>
<proteinExistence type="predicted"/>
<comment type="function">
    <text evidence="9">The phosphoenolpyruvate-dependent sugar phosphotransferase system (sugar PTS), a major carbohydrate active transport system, catalyzes the phosphorylation of incoming sugar substrates concomitantly with their translocation across the cell membrane. The enzyme II UlaABC PTS system is involved in ascorbate transport.</text>
</comment>
<dbReference type="PANTHER" id="PTHR36203">
    <property type="entry name" value="ASCORBATE-SPECIFIC PTS SYSTEM EIIA COMPONENT"/>
    <property type="match status" value="1"/>
</dbReference>
<accession>A0ABT4X2I1</accession>
<evidence type="ECO:0000256" key="8">
    <source>
        <dbReference type="ARBA" id="ARBA00023159"/>
    </source>
</evidence>
<evidence type="ECO:0000256" key="10">
    <source>
        <dbReference type="ARBA" id="ARBA00041175"/>
    </source>
</evidence>
<dbReference type="Gene3D" id="1.10.10.10">
    <property type="entry name" value="Winged helix-like DNA-binding domain superfamily/Winged helix DNA-binding domain"/>
    <property type="match status" value="1"/>
</dbReference>
<keyword evidence="16" id="KW-1185">Reference proteome</keyword>
<name>A0ABT4X2I1_9BACI</name>
<feature type="domain" description="PTS EIIB type-2" evidence="13">
    <location>
        <begin position="398"/>
        <end position="486"/>
    </location>
</feature>
<reference evidence="15 16" key="1">
    <citation type="submission" date="2023-01" db="EMBL/GenBank/DDBJ databases">
        <title>Bacillus changyiensis sp. nov., isolated from a coastal deposit.</title>
        <authorList>
            <person name="Xiao G."/>
            <person name="Lai Q."/>
            <person name="Hu Z."/>
            <person name="Shao Z."/>
        </authorList>
    </citation>
    <scope>NUCLEOTIDE SEQUENCE [LARGE SCALE GENOMIC DNA]</scope>
    <source>
        <strain evidence="15 16">CLL-7-23</strain>
    </source>
</reference>
<keyword evidence="4" id="KW-0597">Phosphoprotein</keyword>
<dbReference type="PROSITE" id="PS51372">
    <property type="entry name" value="PRD_2"/>
    <property type="match status" value="1"/>
</dbReference>
<evidence type="ECO:0000256" key="1">
    <source>
        <dbReference type="ARBA" id="ARBA00004496"/>
    </source>
</evidence>
<dbReference type="SUPFAM" id="SSF55804">
    <property type="entry name" value="Phoshotransferase/anion transport protein"/>
    <property type="match status" value="1"/>
</dbReference>
<dbReference type="InterPro" id="IPR013011">
    <property type="entry name" value="PTS_EIIB_2"/>
</dbReference>
<evidence type="ECO:0000259" key="14">
    <source>
        <dbReference type="PROSITE" id="PS51372"/>
    </source>
</evidence>
<dbReference type="InterPro" id="IPR036095">
    <property type="entry name" value="PTS_EIIB-like_sf"/>
</dbReference>
<keyword evidence="3" id="KW-0963">Cytoplasm</keyword>
<dbReference type="InterPro" id="IPR007737">
    <property type="entry name" value="Mga_HTH"/>
</dbReference>
<organism evidence="15 16">
    <name type="scientific">Bacillus changyiensis</name>
    <dbReference type="NCBI Taxonomy" id="3004103"/>
    <lineage>
        <taxon>Bacteria</taxon>
        <taxon>Bacillati</taxon>
        <taxon>Bacillota</taxon>
        <taxon>Bacilli</taxon>
        <taxon>Bacillales</taxon>
        <taxon>Bacillaceae</taxon>
        <taxon>Bacillus</taxon>
    </lineage>
</organism>
<comment type="subcellular location">
    <subcellularLocation>
        <location evidence="1">Cytoplasm</location>
    </subcellularLocation>
</comment>
<dbReference type="SUPFAM" id="SSF63520">
    <property type="entry name" value="PTS-regulatory domain, PRD"/>
    <property type="match status" value="1"/>
</dbReference>
<evidence type="ECO:0000256" key="11">
    <source>
        <dbReference type="ARBA" id="ARBA00042072"/>
    </source>
</evidence>
<gene>
    <name evidence="15" type="ORF">PJ311_07745</name>
</gene>
<evidence type="ECO:0000259" key="12">
    <source>
        <dbReference type="PROSITE" id="PS51094"/>
    </source>
</evidence>
<dbReference type="PANTHER" id="PTHR36203:SF1">
    <property type="entry name" value="ASCORBATE-SPECIFIC PTS SYSTEM EIIA COMPONENT"/>
    <property type="match status" value="1"/>
</dbReference>
<dbReference type="CDD" id="cd05568">
    <property type="entry name" value="PTS_IIB_bgl_like"/>
    <property type="match status" value="1"/>
</dbReference>
<dbReference type="RefSeq" id="WP_271340364.1">
    <property type="nucleotide sequence ID" value="NZ_JAQKAB010000004.1"/>
</dbReference>
<keyword evidence="6" id="KW-0598">Phosphotransferase system</keyword>
<keyword evidence="7" id="KW-0418">Kinase</keyword>